<feature type="transmembrane region" description="Helical" evidence="5">
    <location>
        <begin position="209"/>
        <end position="229"/>
    </location>
</feature>
<dbReference type="AlphaFoldDB" id="G5JVH5"/>
<keyword evidence="7" id="KW-1185">Reference proteome</keyword>
<sequence>MDKKEETVIEHLQELRKRLIYLLAFFLLSFCLSFVWAPIIYRFLTSQFHQKLLVLGPNDILWIYISLANLSAISFTIPFASYQIWLYIKPALKKKEANLLLLYVPAVFLCFMAGLAFGFFLVTPSLLKVLLSLGDNLFKTQITAQNYISFVLYTSLPLAFVFELPVLVAFLTSLGLLSSGFLKKYRRYAYFILIVLAVILTPADLVSDLLMSVPLLLIYEMSIFLSSLIERKRGRKNGNS</sequence>
<evidence type="ECO:0000256" key="1">
    <source>
        <dbReference type="ARBA" id="ARBA00004141"/>
    </source>
</evidence>
<name>G5JVH5_9STRE</name>
<dbReference type="Proteomes" id="UP000003573">
    <property type="component" value="Unassembled WGS sequence"/>
</dbReference>
<keyword evidence="4 5" id="KW-0472">Membrane</keyword>
<gene>
    <name evidence="5 6" type="primary">tatC</name>
    <name evidence="6" type="ORF">STRMA_0749</name>
</gene>
<evidence type="ECO:0000313" key="7">
    <source>
        <dbReference type="Proteomes" id="UP000003573"/>
    </source>
</evidence>
<accession>G5JVH5</accession>
<dbReference type="InterPro" id="IPR002033">
    <property type="entry name" value="TatC"/>
</dbReference>
<keyword evidence="2 5" id="KW-0812">Transmembrane</keyword>
<dbReference type="PANTHER" id="PTHR30371">
    <property type="entry name" value="SEC-INDEPENDENT PROTEIN TRANSLOCASE PROTEIN TATC"/>
    <property type="match status" value="1"/>
</dbReference>
<dbReference type="eggNOG" id="COG0805">
    <property type="taxonomic scope" value="Bacteria"/>
</dbReference>
<dbReference type="GO" id="GO:0043953">
    <property type="term" value="P:protein transport by the Tat complex"/>
    <property type="evidence" value="ECO:0007669"/>
    <property type="project" value="UniProtKB-UniRule"/>
</dbReference>
<dbReference type="EMBL" id="AEUW02000001">
    <property type="protein sequence ID" value="EHJ51669.1"/>
    <property type="molecule type" value="Genomic_DNA"/>
</dbReference>
<feature type="transmembrane region" description="Helical" evidence="5">
    <location>
        <begin position="147"/>
        <end position="176"/>
    </location>
</feature>
<evidence type="ECO:0000256" key="5">
    <source>
        <dbReference type="HAMAP-Rule" id="MF_00902"/>
    </source>
</evidence>
<dbReference type="Pfam" id="PF00902">
    <property type="entry name" value="TatC"/>
    <property type="match status" value="1"/>
</dbReference>
<dbReference type="GO" id="GO:0033281">
    <property type="term" value="C:TAT protein transport complex"/>
    <property type="evidence" value="ECO:0007669"/>
    <property type="project" value="UniProtKB-UniRule"/>
</dbReference>
<protein>
    <recommendedName>
        <fullName evidence="5">Sec-independent protein translocase protein TatC</fullName>
    </recommendedName>
</protein>
<organism evidence="6 7">
    <name type="scientific">Streptococcus macacae NCTC 11558</name>
    <dbReference type="NCBI Taxonomy" id="764298"/>
    <lineage>
        <taxon>Bacteria</taxon>
        <taxon>Bacillati</taxon>
        <taxon>Bacillota</taxon>
        <taxon>Bacilli</taxon>
        <taxon>Lactobacillales</taxon>
        <taxon>Streptococcaceae</taxon>
        <taxon>Streptococcus</taxon>
    </lineage>
</organism>
<proteinExistence type="inferred from homology"/>
<keyword evidence="5" id="KW-1003">Cell membrane</keyword>
<comment type="subcellular location">
    <subcellularLocation>
        <location evidence="5">Cell membrane</location>
        <topology evidence="5">Multi-pass membrane protein</topology>
    </subcellularLocation>
    <subcellularLocation>
        <location evidence="1">Membrane</location>
        <topology evidence="1">Multi-pass membrane protein</topology>
    </subcellularLocation>
</comment>
<keyword evidence="3 5" id="KW-1133">Transmembrane helix</keyword>
<comment type="caution">
    <text evidence="6">The sequence shown here is derived from an EMBL/GenBank/DDBJ whole genome shotgun (WGS) entry which is preliminary data.</text>
</comment>
<keyword evidence="5" id="KW-0813">Transport</keyword>
<feature type="transmembrane region" description="Helical" evidence="5">
    <location>
        <begin position="20"/>
        <end position="41"/>
    </location>
</feature>
<evidence type="ECO:0000256" key="2">
    <source>
        <dbReference type="ARBA" id="ARBA00022692"/>
    </source>
</evidence>
<evidence type="ECO:0000313" key="6">
    <source>
        <dbReference type="EMBL" id="EHJ51669.1"/>
    </source>
</evidence>
<feature type="transmembrane region" description="Helical" evidence="5">
    <location>
        <begin position="61"/>
        <end position="88"/>
    </location>
</feature>
<feature type="transmembrane region" description="Helical" evidence="5">
    <location>
        <begin position="100"/>
        <end position="127"/>
    </location>
</feature>
<dbReference type="NCBIfam" id="TIGR00945">
    <property type="entry name" value="tatC"/>
    <property type="match status" value="1"/>
</dbReference>
<dbReference type="RefSeq" id="WP_003078751.1">
    <property type="nucleotide sequence ID" value="NZ_AEUW02000001.1"/>
</dbReference>
<dbReference type="HAMAP" id="MF_00902">
    <property type="entry name" value="TatC"/>
    <property type="match status" value="1"/>
</dbReference>
<dbReference type="PANTHER" id="PTHR30371:SF4">
    <property type="entry name" value="SEC-INDEPENDENT PROTEIN TRANSLOCASE PROTEIN TATCD"/>
    <property type="match status" value="1"/>
</dbReference>
<evidence type="ECO:0000256" key="3">
    <source>
        <dbReference type="ARBA" id="ARBA00022989"/>
    </source>
</evidence>
<dbReference type="PRINTS" id="PR01840">
    <property type="entry name" value="TATCFAMILY"/>
</dbReference>
<dbReference type="GO" id="GO:0065002">
    <property type="term" value="P:intracellular protein transmembrane transport"/>
    <property type="evidence" value="ECO:0007669"/>
    <property type="project" value="TreeGrafter"/>
</dbReference>
<feature type="transmembrane region" description="Helical" evidence="5">
    <location>
        <begin position="188"/>
        <end position="203"/>
    </location>
</feature>
<dbReference type="GO" id="GO:0009977">
    <property type="term" value="F:proton motive force dependent protein transmembrane transporter activity"/>
    <property type="evidence" value="ECO:0007669"/>
    <property type="project" value="TreeGrafter"/>
</dbReference>
<keyword evidence="5" id="KW-0653">Protein transport</keyword>
<keyword evidence="5" id="KW-0811">Translocation</keyword>
<dbReference type="OrthoDB" id="9777044at2"/>
<reference evidence="6 7" key="1">
    <citation type="journal article" date="2014" name="Int. J. Syst. Evol. Microbiol.">
        <title>Phylogenomics and the dynamic genome evolution of the genus Streptococcus.</title>
        <authorList>
            <consortium name="The Broad Institute Genome Sequencing Platform"/>
            <person name="Richards V.P."/>
            <person name="Palmer S.R."/>
            <person name="Pavinski Bitar P.D."/>
            <person name="Qin X."/>
            <person name="Weinstock G.M."/>
            <person name="Highlander S.K."/>
            <person name="Town C.D."/>
            <person name="Burne R.A."/>
            <person name="Stanhope M.J."/>
        </authorList>
    </citation>
    <scope>NUCLEOTIDE SEQUENCE [LARGE SCALE GENOMIC DNA]</scope>
    <source>
        <strain evidence="6 7">NCTC 11558</strain>
    </source>
</reference>
<comment type="subunit">
    <text evidence="5">Forms a complex with TatA.</text>
</comment>
<dbReference type="STRING" id="764298.STRMA_0749"/>
<evidence type="ECO:0000256" key="4">
    <source>
        <dbReference type="ARBA" id="ARBA00023136"/>
    </source>
</evidence>
<comment type="function">
    <text evidence="5">Part of the twin-arginine translocation (Tat) system that transports large folded proteins containing a characteristic twin-arginine motif in their signal peptide across membranes.</text>
</comment>
<comment type="similarity">
    <text evidence="5">Belongs to the TatC family.</text>
</comment>